<dbReference type="Gene3D" id="2.130.10.10">
    <property type="entry name" value="YVTN repeat-like/Quinoprotein amine dehydrogenase"/>
    <property type="match status" value="2"/>
</dbReference>
<protein>
    <recommendedName>
        <fullName evidence="5">WD40 repeat-like protein</fullName>
    </recommendedName>
</protein>
<feature type="compositionally biased region" description="Basic and acidic residues" evidence="2">
    <location>
        <begin position="537"/>
        <end position="563"/>
    </location>
</feature>
<evidence type="ECO:0000256" key="2">
    <source>
        <dbReference type="SAM" id="MobiDB-lite"/>
    </source>
</evidence>
<dbReference type="HOGENOM" id="CLU_324381_0_0_1"/>
<feature type="compositionally biased region" description="Polar residues" evidence="2">
    <location>
        <begin position="395"/>
        <end position="408"/>
    </location>
</feature>
<reference evidence="4" key="2">
    <citation type="submission" date="2013-04" db="EMBL/GenBank/DDBJ databases">
        <title>Genomic mechanisms accounting for the adaptation to parasitism in nematode-trapping fungi.</title>
        <authorList>
            <person name="Ahren D.G."/>
        </authorList>
    </citation>
    <scope>NUCLEOTIDE SEQUENCE [LARGE SCALE GENOMIC DNA]</scope>
    <source>
        <strain evidence="4">CBS 200.50</strain>
    </source>
</reference>
<feature type="compositionally biased region" description="Basic and acidic residues" evidence="2">
    <location>
        <begin position="580"/>
        <end position="593"/>
    </location>
</feature>
<feature type="coiled-coil region" evidence="1">
    <location>
        <begin position="835"/>
        <end position="876"/>
    </location>
</feature>
<feature type="compositionally biased region" description="Basic and acidic residues" evidence="2">
    <location>
        <begin position="616"/>
        <end position="632"/>
    </location>
</feature>
<organism evidence="3 4">
    <name type="scientific">Dactylellina haptotyla (strain CBS 200.50)</name>
    <name type="common">Nematode-trapping fungus</name>
    <name type="synonym">Monacrosporium haptotylum</name>
    <dbReference type="NCBI Taxonomy" id="1284197"/>
    <lineage>
        <taxon>Eukaryota</taxon>
        <taxon>Fungi</taxon>
        <taxon>Dikarya</taxon>
        <taxon>Ascomycota</taxon>
        <taxon>Pezizomycotina</taxon>
        <taxon>Orbiliomycetes</taxon>
        <taxon>Orbiliales</taxon>
        <taxon>Orbiliaceae</taxon>
        <taxon>Dactylellina</taxon>
    </lineage>
</organism>
<comment type="caution">
    <text evidence="3">The sequence shown here is derived from an EMBL/GenBank/DDBJ whole genome shotgun (WGS) entry which is preliminary data.</text>
</comment>
<keyword evidence="4" id="KW-1185">Reference proteome</keyword>
<dbReference type="SUPFAM" id="SSF50978">
    <property type="entry name" value="WD40 repeat-like"/>
    <property type="match status" value="1"/>
</dbReference>
<feature type="compositionally biased region" description="Pro residues" evidence="2">
    <location>
        <begin position="595"/>
        <end position="605"/>
    </location>
</feature>
<gene>
    <name evidence="3" type="ORF">H072_7481</name>
</gene>
<feature type="compositionally biased region" description="Polar residues" evidence="2">
    <location>
        <begin position="499"/>
        <end position="510"/>
    </location>
</feature>
<feature type="compositionally biased region" description="Basic and acidic residues" evidence="2">
    <location>
        <begin position="760"/>
        <end position="769"/>
    </location>
</feature>
<feature type="region of interest" description="Disordered" evidence="2">
    <location>
        <begin position="339"/>
        <end position="439"/>
    </location>
</feature>
<evidence type="ECO:0000256" key="1">
    <source>
        <dbReference type="SAM" id="Coils"/>
    </source>
</evidence>
<feature type="compositionally biased region" description="Basic and acidic residues" evidence="2">
    <location>
        <begin position="659"/>
        <end position="691"/>
    </location>
</feature>
<dbReference type="InterPro" id="IPR036322">
    <property type="entry name" value="WD40_repeat_dom_sf"/>
</dbReference>
<dbReference type="EMBL" id="AQGS01000531">
    <property type="protein sequence ID" value="EPS38770.1"/>
    <property type="molecule type" value="Genomic_DNA"/>
</dbReference>
<dbReference type="Proteomes" id="UP000015100">
    <property type="component" value="Unassembled WGS sequence"/>
</dbReference>
<feature type="compositionally biased region" description="Low complexity" evidence="2">
    <location>
        <begin position="467"/>
        <end position="476"/>
    </location>
</feature>
<dbReference type="eggNOG" id="ENOG502RZHE">
    <property type="taxonomic scope" value="Eukaryota"/>
</dbReference>
<sequence length="878" mass="97441">MSKRHQNKAGSKTNDANSNWKVVITTATEVDVWNGLGERYDTVFTSGTEGIVSAKLAKEGNVLAVAGSQVVLLHKIERGQQQSYKLKGADATRLLEYAADGKSIFLNSSLRNSIQTYNVRDDKISETLKSHPSPVTSFATSLDSNLVLSASPNPPTIHIDNLSLRTTSQLKPQASDQTVILSTFHPTRKNLFMIGFSDGVLAAYDYSKASKSGQHIHAFGHLHDAMMGGNGITAAEFIPGSQTKAMTAGEDGKCTILDFDKKIVVGSFRIGAPATSLAIRSDDNAKKGSGRWLAAVGTLHGWFYVYDQDGNRLHEVQVDREGNRILEVKWKLGDIKLPITAAPSPRKSPQKGKGPVPTGRTPQGPKPTRAPPMVKEEPIVAAEKPEAPFQFPESPVQTRFRQRNSNKPLPNPPSRPEEDSWEDVNEGFQEQKPAWEELQNAYTADYMSIFSPVKNEPLRNSPRRSSRLSIRSINSPSKEKEDKITTLIKQDDEGLLRPSVSSPSLATMQVKSPAKAAPNEPTKIAHRMTEPPMSKASKKERAKLENKLEEIEKKLQAIGKGDEESAMEIQEAKPAVPSKDGAKPEPPKRKDFAPHAPPQPNPEPITVPSLPSTDSKAVEDFRKVRAKLESGHNHPVLSLFSSHLPNQKTKNHYNPTDSVEGKENTVKTETKAEKKRVKIEEKERRRSAKEEKKRKKKEGSFPPVSDLVFKDDDMEIDGHPHLELPSISPKVGNSKRKAADDLYEAPSGSSAPRNLHRAAKGKEKIRPSAEPEDIWIPEELRKPSKRLHLGGQSPVALRDNSQQPRHDGTMSIHDMIADLKRTFVEEITALKSEMNNKFERQNEFMENLIRNERSEARSLREENERLRAQIAELAKGAR</sequence>
<evidence type="ECO:0000313" key="4">
    <source>
        <dbReference type="Proteomes" id="UP000015100"/>
    </source>
</evidence>
<feature type="compositionally biased region" description="Basic and acidic residues" evidence="2">
    <location>
        <begin position="374"/>
        <end position="386"/>
    </location>
</feature>
<name>S8A701_DACHA</name>
<reference evidence="3 4" key="1">
    <citation type="journal article" date="2013" name="PLoS Genet.">
        <title>Genomic mechanisms accounting for the adaptation to parasitism in nematode-trapping fungi.</title>
        <authorList>
            <person name="Meerupati T."/>
            <person name="Andersson K.M."/>
            <person name="Friman E."/>
            <person name="Kumar D."/>
            <person name="Tunlid A."/>
            <person name="Ahren D."/>
        </authorList>
    </citation>
    <scope>NUCLEOTIDE SEQUENCE [LARGE SCALE GENOMIC DNA]</scope>
    <source>
        <strain evidence="3 4">CBS 200.50</strain>
    </source>
</reference>
<dbReference type="AlphaFoldDB" id="S8A701"/>
<accession>S8A701</accession>
<keyword evidence="1" id="KW-0175">Coiled coil</keyword>
<feature type="region of interest" description="Disordered" evidence="2">
    <location>
        <begin position="453"/>
        <end position="808"/>
    </location>
</feature>
<dbReference type="InterPro" id="IPR015943">
    <property type="entry name" value="WD40/YVTN_repeat-like_dom_sf"/>
</dbReference>
<evidence type="ECO:0008006" key="5">
    <source>
        <dbReference type="Google" id="ProtNLM"/>
    </source>
</evidence>
<dbReference type="STRING" id="1284197.S8A701"/>
<proteinExistence type="predicted"/>
<dbReference type="OrthoDB" id="5362656at2759"/>
<dbReference type="OMA" id="HIHAFGH"/>
<feature type="compositionally biased region" description="Polar residues" evidence="2">
    <location>
        <begin position="639"/>
        <end position="657"/>
    </location>
</feature>
<feature type="compositionally biased region" description="Basic and acidic residues" evidence="2">
    <location>
        <begin position="708"/>
        <end position="722"/>
    </location>
</feature>
<feature type="compositionally biased region" description="Basic and acidic residues" evidence="2">
    <location>
        <begin position="477"/>
        <end position="495"/>
    </location>
</feature>
<evidence type="ECO:0000313" key="3">
    <source>
        <dbReference type="EMBL" id="EPS38770.1"/>
    </source>
</evidence>